<dbReference type="EMBL" id="MU005982">
    <property type="protein sequence ID" value="KAF2860386.1"/>
    <property type="molecule type" value="Genomic_DNA"/>
</dbReference>
<dbReference type="Pfam" id="PF09784">
    <property type="entry name" value="L31"/>
    <property type="match status" value="2"/>
</dbReference>
<sequence>MFKSPVLSGGLLWKRPWRTSPPQKLRQRRRLRRVDNVIATLDSALRRGVALHAGNAKSDTVKSDAAKGDLSAYRHGRGPRLGDLAPGTPHPKLGIMGENSAFDVAGTAEGKTRAQVLETMSARGEGRSALAERGRAMNSAASIGPTLTANPTDPGTQTATPNGPIVRAENSAITMGSYARARGTFKLLERWKAEMPTEREMLPKDKYTMFDRKRRSYRKGVHLLPKWTRVSQRVNPPGF</sequence>
<dbReference type="AlphaFoldDB" id="A0A6A7BYD9"/>
<dbReference type="PANTHER" id="PTHR28271:SF1">
    <property type="entry name" value="LARGE RIBOSOMAL SUBUNIT PROTEIN ML60"/>
    <property type="match status" value="1"/>
</dbReference>
<dbReference type="GO" id="GO:0003735">
    <property type="term" value="F:structural constituent of ribosome"/>
    <property type="evidence" value="ECO:0007669"/>
    <property type="project" value="TreeGrafter"/>
</dbReference>
<dbReference type="GO" id="GO:0005762">
    <property type="term" value="C:mitochondrial large ribosomal subunit"/>
    <property type="evidence" value="ECO:0007669"/>
    <property type="project" value="TreeGrafter"/>
</dbReference>
<keyword evidence="3" id="KW-1185">Reference proteome</keyword>
<proteinExistence type="predicted"/>
<evidence type="ECO:0000313" key="2">
    <source>
        <dbReference type="EMBL" id="KAF2860386.1"/>
    </source>
</evidence>
<evidence type="ECO:0000313" key="3">
    <source>
        <dbReference type="Proteomes" id="UP000799421"/>
    </source>
</evidence>
<gene>
    <name evidence="2" type="ORF">K470DRAFT_270760</name>
</gene>
<organism evidence="2 3">
    <name type="scientific">Piedraia hortae CBS 480.64</name>
    <dbReference type="NCBI Taxonomy" id="1314780"/>
    <lineage>
        <taxon>Eukaryota</taxon>
        <taxon>Fungi</taxon>
        <taxon>Dikarya</taxon>
        <taxon>Ascomycota</taxon>
        <taxon>Pezizomycotina</taxon>
        <taxon>Dothideomycetes</taxon>
        <taxon>Dothideomycetidae</taxon>
        <taxon>Capnodiales</taxon>
        <taxon>Piedraiaceae</taxon>
        <taxon>Piedraia</taxon>
    </lineage>
</organism>
<reference evidence="2" key="1">
    <citation type="journal article" date="2020" name="Stud. Mycol.">
        <title>101 Dothideomycetes genomes: a test case for predicting lifestyles and emergence of pathogens.</title>
        <authorList>
            <person name="Haridas S."/>
            <person name="Albert R."/>
            <person name="Binder M."/>
            <person name="Bloem J."/>
            <person name="Labutti K."/>
            <person name="Salamov A."/>
            <person name="Andreopoulos B."/>
            <person name="Baker S."/>
            <person name="Barry K."/>
            <person name="Bills G."/>
            <person name="Bluhm B."/>
            <person name="Cannon C."/>
            <person name="Castanera R."/>
            <person name="Culley D."/>
            <person name="Daum C."/>
            <person name="Ezra D."/>
            <person name="Gonzalez J."/>
            <person name="Henrissat B."/>
            <person name="Kuo A."/>
            <person name="Liang C."/>
            <person name="Lipzen A."/>
            <person name="Lutzoni F."/>
            <person name="Magnuson J."/>
            <person name="Mondo S."/>
            <person name="Nolan M."/>
            <person name="Ohm R."/>
            <person name="Pangilinan J."/>
            <person name="Park H.-J."/>
            <person name="Ramirez L."/>
            <person name="Alfaro M."/>
            <person name="Sun H."/>
            <person name="Tritt A."/>
            <person name="Yoshinaga Y."/>
            <person name="Zwiers L.-H."/>
            <person name="Turgeon B."/>
            <person name="Goodwin S."/>
            <person name="Spatafora J."/>
            <person name="Crous P."/>
            <person name="Grigoriev I."/>
        </authorList>
    </citation>
    <scope>NUCLEOTIDE SEQUENCE</scope>
    <source>
        <strain evidence="2">CBS 480.64</strain>
    </source>
</reference>
<name>A0A6A7BYD9_9PEZI</name>
<feature type="compositionally biased region" description="Polar residues" evidence="1">
    <location>
        <begin position="142"/>
        <end position="161"/>
    </location>
</feature>
<evidence type="ECO:0008006" key="4">
    <source>
        <dbReference type="Google" id="ProtNLM"/>
    </source>
</evidence>
<protein>
    <recommendedName>
        <fullName evidence="4">54S ribosomal protein L31, mitochondrial</fullName>
    </recommendedName>
</protein>
<dbReference type="PANTHER" id="PTHR28271">
    <property type="entry name" value="54S RIBOSOMAL PROTEIN L31, MITOCHONDRIAL"/>
    <property type="match status" value="1"/>
</dbReference>
<evidence type="ECO:0000256" key="1">
    <source>
        <dbReference type="SAM" id="MobiDB-lite"/>
    </source>
</evidence>
<dbReference type="InterPro" id="IPR016340">
    <property type="entry name" value="Ribosomal_mL60"/>
</dbReference>
<feature type="region of interest" description="Disordered" evidence="1">
    <location>
        <begin position="142"/>
        <end position="164"/>
    </location>
</feature>
<dbReference type="Proteomes" id="UP000799421">
    <property type="component" value="Unassembled WGS sequence"/>
</dbReference>
<accession>A0A6A7BYD9</accession>
<dbReference type="OrthoDB" id="2332379at2759"/>